<dbReference type="EMBL" id="BSDI01000052">
    <property type="protein sequence ID" value="GLI01978.1"/>
    <property type="molecule type" value="Genomic_DNA"/>
</dbReference>
<accession>A0ABQ5R6F5</accession>
<feature type="compositionally biased region" description="Basic residues" evidence="1">
    <location>
        <begin position="321"/>
        <end position="340"/>
    </location>
</feature>
<protein>
    <submittedName>
        <fullName evidence="2">Uncharacterized protein</fullName>
    </submittedName>
</protein>
<sequence>MAGMARATYWPGVVGAVVTRRRSTLAAGMVATHRLTGRVAGTVLAMCWPGAVDRLRDAGRWTSRAAVRGCLVGAPGLVRWTRRRPPRRRWCPVGRAPCHRRVGRHAYEALGRSAGRVSRPWHPVRRTVKRRSRGRAVRPAPIVRASRVSRRRRLGRVRVELSHRVVRADPAVRACGAVHRNHGVDRECVGAGRSCRVAPSRAWAWPARRRYLALGPRRPLVGRAGHRRAAACQRDQAALGALTVLEGRVGVAGPGLVGPRGLRALTALVDRVGPVERGGVVLARRPGMWLGEPARSRRAALAPKGRVRSLAGRSAVGRLTGHTRSRRRCPGAVSRRRAVR</sequence>
<name>A0ABQ5R6F5_9ACTN</name>
<evidence type="ECO:0000313" key="2">
    <source>
        <dbReference type="EMBL" id="GLI01978.1"/>
    </source>
</evidence>
<evidence type="ECO:0000256" key="1">
    <source>
        <dbReference type="SAM" id="MobiDB-lite"/>
    </source>
</evidence>
<reference evidence="2" key="1">
    <citation type="submission" date="2022-12" db="EMBL/GenBank/DDBJ databases">
        <title>New Phytohabitans aurantiacus sp. RD004123 nov., an actinomycete isolated from soil.</title>
        <authorList>
            <person name="Triningsih D.W."/>
            <person name="Harunari E."/>
            <person name="Igarashi Y."/>
        </authorList>
    </citation>
    <scope>NUCLEOTIDE SEQUENCE</scope>
    <source>
        <strain evidence="2">RD004123</strain>
    </source>
</reference>
<organism evidence="2 3">
    <name type="scientific">Phytohabitans aurantiacus</name>
    <dbReference type="NCBI Taxonomy" id="3016789"/>
    <lineage>
        <taxon>Bacteria</taxon>
        <taxon>Bacillati</taxon>
        <taxon>Actinomycetota</taxon>
        <taxon>Actinomycetes</taxon>
        <taxon>Micromonosporales</taxon>
        <taxon>Micromonosporaceae</taxon>
    </lineage>
</organism>
<comment type="caution">
    <text evidence="2">The sequence shown here is derived from an EMBL/GenBank/DDBJ whole genome shotgun (WGS) entry which is preliminary data.</text>
</comment>
<keyword evidence="3" id="KW-1185">Reference proteome</keyword>
<proteinExistence type="predicted"/>
<evidence type="ECO:0000313" key="3">
    <source>
        <dbReference type="Proteomes" id="UP001144280"/>
    </source>
</evidence>
<feature type="region of interest" description="Disordered" evidence="1">
    <location>
        <begin position="318"/>
        <end position="340"/>
    </location>
</feature>
<gene>
    <name evidence="2" type="ORF">Pa4123_72550</name>
</gene>
<dbReference type="Proteomes" id="UP001144280">
    <property type="component" value="Unassembled WGS sequence"/>
</dbReference>